<keyword evidence="2" id="KW-1185">Reference proteome</keyword>
<evidence type="ECO:0000313" key="1">
    <source>
        <dbReference type="EMBL" id="AGY59503.1"/>
    </source>
</evidence>
<protein>
    <submittedName>
        <fullName evidence="1">Uncharacterized protein</fullName>
    </submittedName>
</protein>
<evidence type="ECO:0000313" key="2">
    <source>
        <dbReference type="Proteomes" id="UP000017396"/>
    </source>
</evidence>
<gene>
    <name evidence="1" type="ORF">GKIL_3257</name>
</gene>
<proteinExistence type="predicted"/>
<dbReference type="OrthoDB" id="515557at2"/>
<dbReference type="STRING" id="1183438.GKIL_3257"/>
<name>U5QKV7_GLOK1</name>
<organism evidence="1 2">
    <name type="scientific">Gloeobacter kilaueensis (strain ATCC BAA-2537 / CCAP 1431/1 / ULC 316 / JS1)</name>
    <dbReference type="NCBI Taxonomy" id="1183438"/>
    <lineage>
        <taxon>Bacteria</taxon>
        <taxon>Bacillati</taxon>
        <taxon>Cyanobacteriota</taxon>
        <taxon>Cyanophyceae</taxon>
        <taxon>Gloeobacterales</taxon>
        <taxon>Gloeobacteraceae</taxon>
        <taxon>Gloeobacter</taxon>
    </lineage>
</organism>
<dbReference type="AlphaFoldDB" id="U5QKV7"/>
<reference evidence="1 2" key="1">
    <citation type="journal article" date="2013" name="PLoS ONE">
        <title>Cultivation and Complete Genome Sequencing of Gloeobacter kilaueensis sp. nov., from a Lava Cave in Kilauea Caldera, Hawai'i.</title>
        <authorList>
            <person name="Saw J.H."/>
            <person name="Schatz M."/>
            <person name="Brown M.V."/>
            <person name="Kunkel D.D."/>
            <person name="Foster J.S."/>
            <person name="Shick H."/>
            <person name="Christensen S."/>
            <person name="Hou S."/>
            <person name="Wan X."/>
            <person name="Donachie S.P."/>
        </authorList>
    </citation>
    <scope>NUCLEOTIDE SEQUENCE [LARGE SCALE GENOMIC DNA]</scope>
    <source>
        <strain evidence="2">JS</strain>
    </source>
</reference>
<dbReference type="PATRIC" id="fig|1183438.3.peg.3202"/>
<sequence length="113" mass="12669">MWDDGGMAGRQIWAVILFCATGLGRATAVWAEEPVGYELPPPEDTPEEVLRLEEPGYATSPVDGERLSLGDYARLQAELQDAQYVQPKINPKLANLIFLLKLRKLLRVFLPFL</sequence>
<dbReference type="KEGG" id="glj:GKIL_3257"/>
<dbReference type="Proteomes" id="UP000017396">
    <property type="component" value="Chromosome"/>
</dbReference>
<dbReference type="EMBL" id="CP003587">
    <property type="protein sequence ID" value="AGY59503.1"/>
    <property type="molecule type" value="Genomic_DNA"/>
</dbReference>
<dbReference type="HOGENOM" id="CLU_163891_0_0_3"/>
<accession>U5QKV7</accession>